<dbReference type="EMBL" id="CM026427">
    <property type="protein sequence ID" value="KAG0570386.1"/>
    <property type="molecule type" value="Genomic_DNA"/>
</dbReference>
<dbReference type="AlphaFoldDB" id="A0A8T0HF25"/>
<evidence type="ECO:0000313" key="3">
    <source>
        <dbReference type="Proteomes" id="UP000822688"/>
    </source>
</evidence>
<proteinExistence type="predicted"/>
<gene>
    <name evidence="2" type="ORF">KC19_6G158200</name>
</gene>
<protein>
    <submittedName>
        <fullName evidence="2">Uncharacterized protein</fullName>
    </submittedName>
</protein>
<dbReference type="Proteomes" id="UP000822688">
    <property type="component" value="Chromosome 6"/>
</dbReference>
<keyword evidence="3" id="KW-1185">Reference proteome</keyword>
<evidence type="ECO:0000313" key="2">
    <source>
        <dbReference type="EMBL" id="KAG0570386.1"/>
    </source>
</evidence>
<organism evidence="2 3">
    <name type="scientific">Ceratodon purpureus</name>
    <name type="common">Fire moss</name>
    <name type="synonym">Dicranum purpureum</name>
    <dbReference type="NCBI Taxonomy" id="3225"/>
    <lineage>
        <taxon>Eukaryota</taxon>
        <taxon>Viridiplantae</taxon>
        <taxon>Streptophyta</taxon>
        <taxon>Embryophyta</taxon>
        <taxon>Bryophyta</taxon>
        <taxon>Bryophytina</taxon>
        <taxon>Bryopsida</taxon>
        <taxon>Dicranidae</taxon>
        <taxon>Pseudoditrichales</taxon>
        <taxon>Ditrichaceae</taxon>
        <taxon>Ceratodon</taxon>
    </lineage>
</organism>
<sequence length="99" mass="11805">MPCNRILVAVMLKILEKDEMWTRETRMRCGKMRIWVATCLCIRSKLTSGSSCDRVRSQQATRQQKRRKNKLGRLRQRNRDLRYREHPVPTLYPNLSQSA</sequence>
<feature type="compositionally biased region" description="Polar residues" evidence="1">
    <location>
        <begin position="52"/>
        <end position="62"/>
    </location>
</feature>
<name>A0A8T0HF25_CERPU</name>
<feature type="compositionally biased region" description="Basic and acidic residues" evidence="1">
    <location>
        <begin position="77"/>
        <end position="87"/>
    </location>
</feature>
<evidence type="ECO:0000256" key="1">
    <source>
        <dbReference type="SAM" id="MobiDB-lite"/>
    </source>
</evidence>
<feature type="region of interest" description="Disordered" evidence="1">
    <location>
        <begin position="52"/>
        <end position="99"/>
    </location>
</feature>
<feature type="compositionally biased region" description="Basic residues" evidence="1">
    <location>
        <begin position="63"/>
        <end position="76"/>
    </location>
</feature>
<accession>A0A8T0HF25</accession>
<comment type="caution">
    <text evidence="2">The sequence shown here is derived from an EMBL/GenBank/DDBJ whole genome shotgun (WGS) entry which is preliminary data.</text>
</comment>
<reference evidence="2 3" key="1">
    <citation type="submission" date="2020-06" db="EMBL/GenBank/DDBJ databases">
        <title>WGS assembly of Ceratodon purpureus strain R40.</title>
        <authorList>
            <person name="Carey S.B."/>
            <person name="Jenkins J."/>
            <person name="Shu S."/>
            <person name="Lovell J.T."/>
            <person name="Sreedasyam A."/>
            <person name="Maumus F."/>
            <person name="Tiley G.P."/>
            <person name="Fernandez-Pozo N."/>
            <person name="Barry K."/>
            <person name="Chen C."/>
            <person name="Wang M."/>
            <person name="Lipzen A."/>
            <person name="Daum C."/>
            <person name="Saski C.A."/>
            <person name="Payton A.C."/>
            <person name="Mcbreen J.C."/>
            <person name="Conrad R.E."/>
            <person name="Kollar L.M."/>
            <person name="Olsson S."/>
            <person name="Huttunen S."/>
            <person name="Landis J.B."/>
            <person name="Wickett N.J."/>
            <person name="Johnson M.G."/>
            <person name="Rensing S.A."/>
            <person name="Grimwood J."/>
            <person name="Schmutz J."/>
            <person name="Mcdaniel S.F."/>
        </authorList>
    </citation>
    <scope>NUCLEOTIDE SEQUENCE [LARGE SCALE GENOMIC DNA]</scope>
    <source>
        <strain evidence="2 3">R40</strain>
    </source>
</reference>